<accession>A0A1C3PF68</accession>
<dbReference type="EMBL" id="FLUV01002334">
    <property type="protein sequence ID" value="SBW28268.1"/>
    <property type="molecule type" value="Genomic_DNA"/>
</dbReference>
<proteinExistence type="predicted"/>
<dbReference type="AlphaFoldDB" id="A0A1C3PF68"/>
<organism evidence="1 2">
    <name type="scientific">Candidatus Protofrankia californiensis</name>
    <dbReference type="NCBI Taxonomy" id="1839754"/>
    <lineage>
        <taxon>Bacteria</taxon>
        <taxon>Bacillati</taxon>
        <taxon>Actinomycetota</taxon>
        <taxon>Actinomycetes</taxon>
        <taxon>Frankiales</taxon>
        <taxon>Frankiaceae</taxon>
        <taxon>Protofrankia</taxon>
    </lineage>
</organism>
<evidence type="ECO:0008006" key="3">
    <source>
        <dbReference type="Google" id="ProtNLM"/>
    </source>
</evidence>
<evidence type="ECO:0000313" key="1">
    <source>
        <dbReference type="EMBL" id="SBW28268.1"/>
    </source>
</evidence>
<gene>
    <name evidence="1" type="ORF">FDG2_5624</name>
</gene>
<dbReference type="RefSeq" id="WP_131770979.1">
    <property type="nucleotide sequence ID" value="NZ_CAAAFT010000432.1"/>
</dbReference>
<sequence length="93" mass="10960">MTRRRSRRVRAQAPQPPVIVGSEITERHPDGDWIVRRVSGAAAYKYYRCPGCEQEILPATPHVVCWLDDQVADRRHWHTICWTRRDRRNPSGR</sequence>
<keyword evidence="2" id="KW-1185">Reference proteome</keyword>
<name>A0A1C3PF68_9ACTN</name>
<reference evidence="2" key="1">
    <citation type="submission" date="2016-02" db="EMBL/GenBank/DDBJ databases">
        <authorList>
            <person name="Wibberg D."/>
        </authorList>
    </citation>
    <scope>NUCLEOTIDE SEQUENCE [LARGE SCALE GENOMIC DNA]</scope>
</reference>
<evidence type="ECO:0000313" key="2">
    <source>
        <dbReference type="Proteomes" id="UP000199013"/>
    </source>
</evidence>
<dbReference type="Proteomes" id="UP000199013">
    <property type="component" value="Unassembled WGS sequence"/>
</dbReference>
<protein>
    <recommendedName>
        <fullName evidence="3">ATP/GTP-binding protein</fullName>
    </recommendedName>
</protein>